<sequence length="138" mass="15234">MITSDPYVVLKLGKQTVKTSVINSNLNPVWNQVLILSVPADFGPLGLKVFDQDMFSSDDYMGEAEVDLQPLIASAMAFGDAGVLEDMQIGKWLQTHDNALKEDSTVNIIDGRVKQKVSLVLQNVECGEIDLELEWIPL</sequence>
<organism evidence="2 3">
    <name type="scientific">Stylosanthes scabra</name>
    <dbReference type="NCBI Taxonomy" id="79078"/>
    <lineage>
        <taxon>Eukaryota</taxon>
        <taxon>Viridiplantae</taxon>
        <taxon>Streptophyta</taxon>
        <taxon>Embryophyta</taxon>
        <taxon>Tracheophyta</taxon>
        <taxon>Spermatophyta</taxon>
        <taxon>Magnoliopsida</taxon>
        <taxon>eudicotyledons</taxon>
        <taxon>Gunneridae</taxon>
        <taxon>Pentapetalae</taxon>
        <taxon>rosids</taxon>
        <taxon>fabids</taxon>
        <taxon>Fabales</taxon>
        <taxon>Fabaceae</taxon>
        <taxon>Papilionoideae</taxon>
        <taxon>50 kb inversion clade</taxon>
        <taxon>dalbergioids sensu lato</taxon>
        <taxon>Dalbergieae</taxon>
        <taxon>Pterocarpus clade</taxon>
        <taxon>Stylosanthes</taxon>
    </lineage>
</organism>
<accession>A0ABU6RIJ4</accession>
<dbReference type="EMBL" id="JASCZI010030586">
    <property type="protein sequence ID" value="MED6123745.1"/>
    <property type="molecule type" value="Genomic_DNA"/>
</dbReference>
<dbReference type="PANTHER" id="PTHR46220">
    <property type="entry name" value="ADP-RIBOSYLATION FACTOR GTPASE-ACTIVATING PROTEIN AGD12"/>
    <property type="match status" value="1"/>
</dbReference>
<dbReference type="Pfam" id="PF00168">
    <property type="entry name" value="C2"/>
    <property type="match status" value="1"/>
</dbReference>
<evidence type="ECO:0000313" key="2">
    <source>
        <dbReference type="EMBL" id="MED6123745.1"/>
    </source>
</evidence>
<name>A0ABU6RIJ4_9FABA</name>
<dbReference type="Proteomes" id="UP001341840">
    <property type="component" value="Unassembled WGS sequence"/>
</dbReference>
<feature type="domain" description="C2" evidence="1">
    <location>
        <begin position="1"/>
        <end position="81"/>
    </location>
</feature>
<dbReference type="PANTHER" id="PTHR46220:SF1">
    <property type="entry name" value="ADP-RIBOSYLATION FACTOR GTPASE-ACTIVATING PROTEIN AGD12"/>
    <property type="match status" value="1"/>
</dbReference>
<proteinExistence type="predicted"/>
<reference evidence="2 3" key="1">
    <citation type="journal article" date="2023" name="Plants (Basel)">
        <title>Bridging the Gap: Combining Genomics and Transcriptomics Approaches to Understand Stylosanthes scabra, an Orphan Legume from the Brazilian Caatinga.</title>
        <authorList>
            <person name="Ferreira-Neto J.R.C."/>
            <person name="da Silva M.D."/>
            <person name="Binneck E."/>
            <person name="de Melo N.F."/>
            <person name="da Silva R.H."/>
            <person name="de Melo A.L.T.M."/>
            <person name="Pandolfi V."/>
            <person name="Bustamante F.O."/>
            <person name="Brasileiro-Vidal A.C."/>
            <person name="Benko-Iseppon A.M."/>
        </authorList>
    </citation>
    <scope>NUCLEOTIDE SEQUENCE [LARGE SCALE GENOMIC DNA]</scope>
    <source>
        <tissue evidence="2">Leaves</tissue>
    </source>
</reference>
<keyword evidence="3" id="KW-1185">Reference proteome</keyword>
<dbReference type="SUPFAM" id="SSF49562">
    <property type="entry name" value="C2 domain (Calcium/lipid-binding domain, CaLB)"/>
    <property type="match status" value="1"/>
</dbReference>
<evidence type="ECO:0000313" key="3">
    <source>
        <dbReference type="Proteomes" id="UP001341840"/>
    </source>
</evidence>
<comment type="caution">
    <text evidence="2">The sequence shown here is derived from an EMBL/GenBank/DDBJ whole genome shotgun (WGS) entry which is preliminary data.</text>
</comment>
<evidence type="ECO:0000259" key="1">
    <source>
        <dbReference type="PROSITE" id="PS50004"/>
    </source>
</evidence>
<dbReference type="PROSITE" id="PS50004">
    <property type="entry name" value="C2"/>
    <property type="match status" value="1"/>
</dbReference>
<dbReference type="InterPro" id="IPR044518">
    <property type="entry name" value="ARF_GAP_AGD11/12/13"/>
</dbReference>
<protein>
    <submittedName>
        <fullName evidence="2">ADP-ribosylation factor GTPase-activating protein agd13</fullName>
    </submittedName>
</protein>
<dbReference type="InterPro" id="IPR035892">
    <property type="entry name" value="C2_domain_sf"/>
</dbReference>
<dbReference type="Gene3D" id="2.60.40.150">
    <property type="entry name" value="C2 domain"/>
    <property type="match status" value="1"/>
</dbReference>
<gene>
    <name evidence="2" type="primary">AGD13_2</name>
    <name evidence="2" type="ORF">PIB30_052293</name>
</gene>
<dbReference type="InterPro" id="IPR000008">
    <property type="entry name" value="C2_dom"/>
</dbReference>
<dbReference type="SMART" id="SM00239">
    <property type="entry name" value="C2"/>
    <property type="match status" value="1"/>
</dbReference>